<dbReference type="CDD" id="cd11542">
    <property type="entry name" value="NTP-PPase_u5"/>
    <property type="match status" value="1"/>
</dbReference>
<evidence type="ECO:0008006" key="2">
    <source>
        <dbReference type="Google" id="ProtNLM"/>
    </source>
</evidence>
<gene>
    <name evidence="1" type="ORF">MM415B02188_0017</name>
</gene>
<evidence type="ECO:0000313" key="1">
    <source>
        <dbReference type="EMBL" id="QJA85694.1"/>
    </source>
</evidence>
<name>A0A6M3KW46_9ZZZZ</name>
<dbReference type="Gene3D" id="1.10.287.1080">
    <property type="entry name" value="MazG-like"/>
    <property type="match status" value="1"/>
</dbReference>
<proteinExistence type="predicted"/>
<reference evidence="1" key="1">
    <citation type="submission" date="2020-03" db="EMBL/GenBank/DDBJ databases">
        <title>The deep terrestrial virosphere.</title>
        <authorList>
            <person name="Holmfeldt K."/>
            <person name="Nilsson E."/>
            <person name="Simone D."/>
            <person name="Lopez-Fernandez M."/>
            <person name="Wu X."/>
            <person name="de Brujin I."/>
            <person name="Lundin D."/>
            <person name="Andersson A."/>
            <person name="Bertilsson S."/>
            <person name="Dopson M."/>
        </authorList>
    </citation>
    <scope>NUCLEOTIDE SEQUENCE</scope>
    <source>
        <strain evidence="1">MM415B02188</strain>
    </source>
</reference>
<sequence length="91" mass="10650">MVSQKEVHQNAVNHLFWQHPINIPEKLCLIHSEISEALEALRLENSIGEELADAVIRIMDLAEYLDIDLNQEIFIKHNINKTRPIKHNKKF</sequence>
<organism evidence="1">
    <name type="scientific">viral metagenome</name>
    <dbReference type="NCBI Taxonomy" id="1070528"/>
    <lineage>
        <taxon>unclassified sequences</taxon>
        <taxon>metagenomes</taxon>
        <taxon>organismal metagenomes</taxon>
    </lineage>
</organism>
<dbReference type="SUPFAM" id="SSF101386">
    <property type="entry name" value="all-alpha NTP pyrophosphatases"/>
    <property type="match status" value="1"/>
</dbReference>
<protein>
    <recommendedName>
        <fullName evidence="2">NTP pyrophosphohydrolase MazG putative catalytic core domain-containing protein</fullName>
    </recommendedName>
</protein>
<dbReference type="EMBL" id="MT142589">
    <property type="protein sequence ID" value="QJA85694.1"/>
    <property type="molecule type" value="Genomic_DNA"/>
</dbReference>
<dbReference type="AlphaFoldDB" id="A0A6M3KW46"/>
<accession>A0A6M3KW46</accession>